<dbReference type="AlphaFoldDB" id="A0A6A5T2Z8"/>
<reference evidence="1" key="1">
    <citation type="journal article" date="2020" name="Stud. Mycol.">
        <title>101 Dothideomycetes genomes: a test case for predicting lifestyles and emergence of pathogens.</title>
        <authorList>
            <person name="Haridas S."/>
            <person name="Albert R."/>
            <person name="Binder M."/>
            <person name="Bloem J."/>
            <person name="Labutti K."/>
            <person name="Salamov A."/>
            <person name="Andreopoulos B."/>
            <person name="Baker S."/>
            <person name="Barry K."/>
            <person name="Bills G."/>
            <person name="Bluhm B."/>
            <person name="Cannon C."/>
            <person name="Castanera R."/>
            <person name="Culley D."/>
            <person name="Daum C."/>
            <person name="Ezra D."/>
            <person name="Gonzalez J."/>
            <person name="Henrissat B."/>
            <person name="Kuo A."/>
            <person name="Liang C."/>
            <person name="Lipzen A."/>
            <person name="Lutzoni F."/>
            <person name="Magnuson J."/>
            <person name="Mondo S."/>
            <person name="Nolan M."/>
            <person name="Ohm R."/>
            <person name="Pangilinan J."/>
            <person name="Park H.-J."/>
            <person name="Ramirez L."/>
            <person name="Alfaro M."/>
            <person name="Sun H."/>
            <person name="Tritt A."/>
            <person name="Yoshinaga Y."/>
            <person name="Zwiers L.-H."/>
            <person name="Turgeon B."/>
            <person name="Goodwin S."/>
            <person name="Spatafora J."/>
            <person name="Crous P."/>
            <person name="Grigoriev I."/>
        </authorList>
    </citation>
    <scope>NUCLEOTIDE SEQUENCE</scope>
    <source>
        <strain evidence="1">CBS 161.51</strain>
    </source>
</reference>
<evidence type="ECO:0000313" key="2">
    <source>
        <dbReference type="Proteomes" id="UP000800038"/>
    </source>
</evidence>
<dbReference type="PANTHER" id="PTHR35204">
    <property type="entry name" value="YALI0A21131P"/>
    <property type="match status" value="1"/>
</dbReference>
<evidence type="ECO:0000313" key="1">
    <source>
        <dbReference type="EMBL" id="KAF1946414.1"/>
    </source>
</evidence>
<dbReference type="PANTHER" id="PTHR35204:SF1">
    <property type="entry name" value="ENTEROTOXIN"/>
    <property type="match status" value="1"/>
</dbReference>
<name>A0A6A5T2Z8_9PLEO</name>
<organism evidence="1 2">
    <name type="scientific">Clathrospora elynae</name>
    <dbReference type="NCBI Taxonomy" id="706981"/>
    <lineage>
        <taxon>Eukaryota</taxon>
        <taxon>Fungi</taxon>
        <taxon>Dikarya</taxon>
        <taxon>Ascomycota</taxon>
        <taxon>Pezizomycotina</taxon>
        <taxon>Dothideomycetes</taxon>
        <taxon>Pleosporomycetidae</taxon>
        <taxon>Pleosporales</taxon>
        <taxon>Diademaceae</taxon>
        <taxon>Clathrospora</taxon>
    </lineage>
</organism>
<dbReference type="InterPro" id="IPR038921">
    <property type="entry name" value="YOR389W-like"/>
</dbReference>
<gene>
    <name evidence="1" type="ORF">EJ02DRAFT_462452</name>
</gene>
<protein>
    <submittedName>
        <fullName evidence="1">Uncharacterized protein</fullName>
    </submittedName>
</protein>
<accession>A0A6A5T2Z8</accession>
<keyword evidence="2" id="KW-1185">Reference proteome</keyword>
<proteinExistence type="predicted"/>
<dbReference type="EMBL" id="ML976003">
    <property type="protein sequence ID" value="KAF1946414.1"/>
    <property type="molecule type" value="Genomic_DNA"/>
</dbReference>
<dbReference type="Proteomes" id="UP000800038">
    <property type="component" value="Unassembled WGS sequence"/>
</dbReference>
<sequence length="311" mass="35788">MEPQPSNQDTKYWYPRTYVPEQSLRLLYIDGLSVAKTSNVTLVTQDMFLLSLTQEDGAMGDDFKRAEGLYILTETLSEGKIDDILRMEGGSKTILCHFKKHLLRIDVVAVLADEQHDRYHGIGGRRVTLDRDNFVSVFAYPNVRGLFFNDVQSDYAMPRLQNVSESDRLCVKDDITKIILRKNWDKEKEPRDWQAAANMVVQRYGKALHFLHTDKKIRNNKDAFAKYLMMLLRPYIDTTARNATLEAHRCVSQLIPSLGQPVASVAYARLTKSRITSATRFSRLSPSLLRRHRIRHSRQCMLLTPLNPPTT</sequence>
<dbReference type="OrthoDB" id="10261782at2759"/>